<dbReference type="RefSeq" id="WP_209556188.1">
    <property type="nucleotide sequence ID" value="NZ_JAEDXU010000001.1"/>
</dbReference>
<comment type="caution">
    <text evidence="1">The sequence shown here is derived from an EMBL/GenBank/DDBJ whole genome shotgun (WGS) entry which is preliminary data.</text>
</comment>
<evidence type="ECO:0000313" key="1">
    <source>
        <dbReference type="EMBL" id="MBP1045430.1"/>
    </source>
</evidence>
<evidence type="ECO:0000313" key="2">
    <source>
        <dbReference type="Proteomes" id="UP000673375"/>
    </source>
</evidence>
<dbReference type="EMBL" id="JAEDXU010000001">
    <property type="protein sequence ID" value="MBP1045430.1"/>
    <property type="molecule type" value="Genomic_DNA"/>
</dbReference>
<dbReference type="Proteomes" id="UP000673375">
    <property type="component" value="Unassembled WGS sequence"/>
</dbReference>
<sequence length="97" mass="11461">MTAHDVTAYPKTKEQKQAFCREVRQIQEAHPRFSIEVTYDCSQMEILSNVQRKQEIQKIGELVKQFEGFIEVDKGYQVNCYIKTEGRAEVIRSNRYK</sequence>
<protein>
    <submittedName>
        <fullName evidence="1">Uncharacterized protein</fullName>
    </submittedName>
</protein>
<accession>A0ABS4CHD1</accession>
<name>A0ABS4CHD1_9ENTE</name>
<proteinExistence type="predicted"/>
<gene>
    <name evidence="1" type="ORF">I6N96_04015</name>
</gene>
<organism evidence="1 2">
    <name type="scientific">Enterococcus larvae</name>
    <dbReference type="NCBI Taxonomy" id="2794352"/>
    <lineage>
        <taxon>Bacteria</taxon>
        <taxon>Bacillati</taxon>
        <taxon>Bacillota</taxon>
        <taxon>Bacilli</taxon>
        <taxon>Lactobacillales</taxon>
        <taxon>Enterococcaceae</taxon>
        <taxon>Enterococcus</taxon>
    </lineage>
</organism>
<reference evidence="1 2" key="1">
    <citation type="submission" date="2020-12" db="EMBL/GenBank/DDBJ databases">
        <title>Vagococcus allomyrinae sp. nov. and Enterococcus lavae sp. nov., isolated from the larvae of Allomyrina dichotoma.</title>
        <authorList>
            <person name="Lee S.D."/>
        </authorList>
    </citation>
    <scope>NUCLEOTIDE SEQUENCE [LARGE SCALE GENOMIC DNA]</scope>
    <source>
        <strain evidence="1 2">BWM-S5</strain>
    </source>
</reference>
<keyword evidence="2" id="KW-1185">Reference proteome</keyword>